<dbReference type="InterPro" id="IPR001810">
    <property type="entry name" value="F-box_dom"/>
</dbReference>
<reference evidence="3" key="1">
    <citation type="submission" date="2025-08" db="UniProtKB">
        <authorList>
            <consortium name="RefSeq"/>
        </authorList>
    </citation>
    <scope>IDENTIFICATION</scope>
</reference>
<feature type="domain" description="F-box" evidence="1">
    <location>
        <begin position="1"/>
        <end position="49"/>
    </location>
</feature>
<sequence length="355" mass="41068">MTDYAHLPSDMLQEIIKYFSFSDYIRFSTVCSHWYDVAKERRHSLRKQLPWLIFFYADSPKFFDPLEEKVYQIEIPELRKRHCAGSSHGWLITIDLDLTINLLNLFSKAQIKLPSLAYDAYDVRAKDYYECFWSKSPEEKPFWRSSDLTWTVINIDFFLQDVIWYDGAFYVVGSESQLYRIEIGMDNKRIYVGKIYESESDAENDPDWNGLGSLNTVNFMVFKLDQEENKFIELQSINGHCLFLGFNHAMVIPTTVMEDKIKDNIIYFTDGHSDEDDLHHLYGYNDSGDVFGACLPTVGAKTGRPGIPLNQPMTVDRGRYPGSKAGPDGCGVCCSDFDGPAMKERCSQFVTWRMQ</sequence>
<dbReference type="Pfam" id="PF03478">
    <property type="entry name" value="Beta-prop_KIB1-4"/>
    <property type="match status" value="1"/>
</dbReference>
<dbReference type="RefSeq" id="XP_039120151.1">
    <property type="nucleotide sequence ID" value="XM_039264217.1"/>
</dbReference>
<dbReference type="PROSITE" id="PS50181">
    <property type="entry name" value="FBOX"/>
    <property type="match status" value="1"/>
</dbReference>
<dbReference type="SUPFAM" id="SSF81383">
    <property type="entry name" value="F-box domain"/>
    <property type="match status" value="1"/>
</dbReference>
<name>A0AB40B0S6_DIOCR</name>
<feature type="non-terminal residue" evidence="3">
    <location>
        <position position="355"/>
    </location>
</feature>
<keyword evidence="2" id="KW-1185">Reference proteome</keyword>
<evidence type="ECO:0000313" key="2">
    <source>
        <dbReference type="Proteomes" id="UP001515500"/>
    </source>
</evidence>
<dbReference type="PANTHER" id="PTHR44259">
    <property type="entry name" value="OS07G0183000 PROTEIN-RELATED"/>
    <property type="match status" value="1"/>
</dbReference>
<dbReference type="CDD" id="cd09917">
    <property type="entry name" value="F-box_SF"/>
    <property type="match status" value="1"/>
</dbReference>
<organism evidence="2 3">
    <name type="scientific">Dioscorea cayennensis subsp. rotundata</name>
    <name type="common">White Guinea yam</name>
    <name type="synonym">Dioscorea rotundata</name>
    <dbReference type="NCBI Taxonomy" id="55577"/>
    <lineage>
        <taxon>Eukaryota</taxon>
        <taxon>Viridiplantae</taxon>
        <taxon>Streptophyta</taxon>
        <taxon>Embryophyta</taxon>
        <taxon>Tracheophyta</taxon>
        <taxon>Spermatophyta</taxon>
        <taxon>Magnoliopsida</taxon>
        <taxon>Liliopsida</taxon>
        <taxon>Dioscoreales</taxon>
        <taxon>Dioscoreaceae</taxon>
        <taxon>Dioscorea</taxon>
    </lineage>
</organism>
<dbReference type="InterPro" id="IPR050942">
    <property type="entry name" value="F-box_BR-signaling"/>
</dbReference>
<dbReference type="Pfam" id="PF00646">
    <property type="entry name" value="F-box"/>
    <property type="match status" value="1"/>
</dbReference>
<proteinExistence type="predicted"/>
<dbReference type="PANTHER" id="PTHR44259:SF114">
    <property type="entry name" value="OS06G0707300 PROTEIN"/>
    <property type="match status" value="1"/>
</dbReference>
<dbReference type="AlphaFoldDB" id="A0AB40B0S6"/>
<dbReference type="InterPro" id="IPR036047">
    <property type="entry name" value="F-box-like_dom_sf"/>
</dbReference>
<accession>A0AB40B0S6</accession>
<dbReference type="GeneID" id="120256547"/>
<gene>
    <name evidence="3" type="primary">LOC120256547</name>
</gene>
<protein>
    <submittedName>
        <fullName evidence="3">F-box/kelch-repeat protein At3g18720-like</fullName>
    </submittedName>
</protein>
<evidence type="ECO:0000313" key="3">
    <source>
        <dbReference type="RefSeq" id="XP_039120151.1"/>
    </source>
</evidence>
<dbReference type="SMART" id="SM00256">
    <property type="entry name" value="FBOX"/>
    <property type="match status" value="1"/>
</dbReference>
<evidence type="ECO:0000259" key="1">
    <source>
        <dbReference type="PROSITE" id="PS50181"/>
    </source>
</evidence>
<dbReference type="Proteomes" id="UP001515500">
    <property type="component" value="Unplaced"/>
</dbReference>
<dbReference type="InterPro" id="IPR005174">
    <property type="entry name" value="KIB1-4_b-propeller"/>
</dbReference>
<dbReference type="Gene3D" id="1.20.1280.50">
    <property type="match status" value="1"/>
</dbReference>